<dbReference type="GO" id="GO:0000981">
    <property type="term" value="F:DNA-binding transcription factor activity, RNA polymerase II-specific"/>
    <property type="evidence" value="ECO:0007669"/>
    <property type="project" value="InterPro"/>
</dbReference>
<comment type="caution">
    <text evidence="3">The sequence shown here is derived from an EMBL/GenBank/DDBJ whole genome shotgun (WGS) entry which is preliminary data.</text>
</comment>
<dbReference type="PANTHER" id="PTHR47431">
    <property type="entry name" value="ZN(II)2CYS6 TRANSCRIPTION FACTOR (EUROFUNG)-RELATED"/>
    <property type="match status" value="1"/>
</dbReference>
<keyword evidence="4" id="KW-1185">Reference proteome</keyword>
<evidence type="ECO:0000259" key="2">
    <source>
        <dbReference type="PROSITE" id="PS50048"/>
    </source>
</evidence>
<reference evidence="3" key="1">
    <citation type="submission" date="2020-11" db="EMBL/GenBank/DDBJ databases">
        <title>Kefir isolates.</title>
        <authorList>
            <person name="Marcisauskas S."/>
            <person name="Kim Y."/>
            <person name="Blasche S."/>
        </authorList>
    </citation>
    <scope>NUCLEOTIDE SEQUENCE</scope>
    <source>
        <strain evidence="3">Olga-1</strain>
    </source>
</reference>
<sequence length="112" mass="12427">VYPEFDGDHFTKTTTTTSSVLNEKRSVAKKACLSCREKKIKCDGELLTSYPENPNSKTTTYKTCSNCKSTGLECIFVPSKRGGRRKRKIEIPSNPNTIKSQPSSMVSLSNSK</sequence>
<dbReference type="Pfam" id="PF00172">
    <property type="entry name" value="Zn_clus"/>
    <property type="match status" value="1"/>
</dbReference>
<organism evidence="3 4">
    <name type="scientific">Pichia californica</name>
    <dbReference type="NCBI Taxonomy" id="460514"/>
    <lineage>
        <taxon>Eukaryota</taxon>
        <taxon>Fungi</taxon>
        <taxon>Dikarya</taxon>
        <taxon>Ascomycota</taxon>
        <taxon>Saccharomycotina</taxon>
        <taxon>Pichiomycetes</taxon>
        <taxon>Pichiales</taxon>
        <taxon>Pichiaceae</taxon>
        <taxon>Pichia</taxon>
    </lineage>
</organism>
<dbReference type="GO" id="GO:0008270">
    <property type="term" value="F:zinc ion binding"/>
    <property type="evidence" value="ECO:0007669"/>
    <property type="project" value="InterPro"/>
</dbReference>
<name>A0A9P6WHE9_9ASCO</name>
<dbReference type="AlphaFoldDB" id="A0A9P6WHE9"/>
<dbReference type="SMART" id="SM00066">
    <property type="entry name" value="GAL4"/>
    <property type="match status" value="1"/>
</dbReference>
<dbReference type="Proteomes" id="UP000697127">
    <property type="component" value="Unassembled WGS sequence"/>
</dbReference>
<feature type="region of interest" description="Disordered" evidence="1">
    <location>
        <begin position="80"/>
        <end position="112"/>
    </location>
</feature>
<gene>
    <name evidence="3" type="ORF">C6P40_005255</name>
</gene>
<dbReference type="InterPro" id="IPR001138">
    <property type="entry name" value="Zn2Cys6_DnaBD"/>
</dbReference>
<protein>
    <recommendedName>
        <fullName evidence="2">Zn(2)-C6 fungal-type domain-containing protein</fullName>
    </recommendedName>
</protein>
<evidence type="ECO:0000313" key="4">
    <source>
        <dbReference type="Proteomes" id="UP000697127"/>
    </source>
</evidence>
<dbReference type="InterPro" id="IPR036864">
    <property type="entry name" value="Zn2-C6_fun-type_DNA-bd_sf"/>
</dbReference>
<dbReference type="EMBL" id="PUHW01000887">
    <property type="protein sequence ID" value="KAG0682841.1"/>
    <property type="molecule type" value="Genomic_DNA"/>
</dbReference>
<dbReference type="OrthoDB" id="10067394at2759"/>
<accession>A0A9P6WHE9</accession>
<evidence type="ECO:0000256" key="1">
    <source>
        <dbReference type="SAM" id="MobiDB-lite"/>
    </source>
</evidence>
<feature type="domain" description="Zn(2)-C6 fungal-type" evidence="2">
    <location>
        <begin position="31"/>
        <end position="76"/>
    </location>
</feature>
<evidence type="ECO:0000313" key="3">
    <source>
        <dbReference type="EMBL" id="KAG0682841.1"/>
    </source>
</evidence>
<feature type="compositionally biased region" description="Polar residues" evidence="1">
    <location>
        <begin position="93"/>
        <end position="112"/>
    </location>
</feature>
<dbReference type="CDD" id="cd00067">
    <property type="entry name" value="GAL4"/>
    <property type="match status" value="1"/>
</dbReference>
<feature type="non-terminal residue" evidence="3">
    <location>
        <position position="112"/>
    </location>
</feature>
<dbReference type="SUPFAM" id="SSF57701">
    <property type="entry name" value="Zn2/Cys6 DNA-binding domain"/>
    <property type="match status" value="1"/>
</dbReference>
<proteinExistence type="predicted"/>
<dbReference type="PROSITE" id="PS50048">
    <property type="entry name" value="ZN2_CY6_FUNGAL_2"/>
    <property type="match status" value="1"/>
</dbReference>
<dbReference type="Gene3D" id="4.10.240.10">
    <property type="entry name" value="Zn(2)-C6 fungal-type DNA-binding domain"/>
    <property type="match status" value="1"/>
</dbReference>
<dbReference type="PANTHER" id="PTHR47431:SF1">
    <property type="entry name" value="ZN(II)2CYS6 TRANSCRIPTION FACTOR (EUROFUNG)"/>
    <property type="match status" value="1"/>
</dbReference>
<feature type="non-terminal residue" evidence="3">
    <location>
        <position position="1"/>
    </location>
</feature>